<dbReference type="Proteomes" id="UP000887226">
    <property type="component" value="Unassembled WGS sequence"/>
</dbReference>
<comment type="caution">
    <text evidence="1">The sequence shown here is derived from an EMBL/GenBank/DDBJ whole genome shotgun (WGS) entry which is preliminary data.</text>
</comment>
<accession>A0A9P8CCP3</accession>
<keyword evidence="2" id="KW-1185">Reference proteome</keyword>
<reference evidence="1" key="1">
    <citation type="journal article" date="2021" name="IMA Fungus">
        <title>Genomic characterization of three marine fungi, including Emericellopsis atlantica sp. nov. with signatures of a generalist lifestyle and marine biomass degradation.</title>
        <authorList>
            <person name="Hagestad O.C."/>
            <person name="Hou L."/>
            <person name="Andersen J.H."/>
            <person name="Hansen E.H."/>
            <person name="Altermark B."/>
            <person name="Li C."/>
            <person name="Kuhnert E."/>
            <person name="Cox R.J."/>
            <person name="Crous P.W."/>
            <person name="Spatafora J.W."/>
            <person name="Lail K."/>
            <person name="Amirebrahimi M."/>
            <person name="Lipzen A."/>
            <person name="Pangilinan J."/>
            <person name="Andreopoulos W."/>
            <person name="Hayes R.D."/>
            <person name="Ng V."/>
            <person name="Grigoriev I.V."/>
            <person name="Jackson S.A."/>
            <person name="Sutton T.D.S."/>
            <person name="Dobson A.D.W."/>
            <person name="Rama T."/>
        </authorList>
    </citation>
    <scope>NUCLEOTIDE SEQUENCE</scope>
    <source>
        <strain evidence="1">TRa3180A</strain>
    </source>
</reference>
<evidence type="ECO:0000313" key="2">
    <source>
        <dbReference type="Proteomes" id="UP000887226"/>
    </source>
</evidence>
<dbReference type="EMBL" id="MU254150">
    <property type="protein sequence ID" value="KAG9241830.1"/>
    <property type="molecule type" value="Genomic_DNA"/>
</dbReference>
<protein>
    <submittedName>
        <fullName evidence="1">Uncharacterized protein</fullName>
    </submittedName>
</protein>
<organism evidence="1 2">
    <name type="scientific">Calycina marina</name>
    <dbReference type="NCBI Taxonomy" id="1763456"/>
    <lineage>
        <taxon>Eukaryota</taxon>
        <taxon>Fungi</taxon>
        <taxon>Dikarya</taxon>
        <taxon>Ascomycota</taxon>
        <taxon>Pezizomycotina</taxon>
        <taxon>Leotiomycetes</taxon>
        <taxon>Helotiales</taxon>
        <taxon>Pezizellaceae</taxon>
        <taxon>Calycina</taxon>
    </lineage>
</organism>
<evidence type="ECO:0000313" key="1">
    <source>
        <dbReference type="EMBL" id="KAG9241830.1"/>
    </source>
</evidence>
<sequence length="81" mass="9297">MADTEKMKQTQQKELDEMNLIIAKTEEEQNQADVKALELHYQNMLGEVEKTLRGRRLNKVAVRSLTESINALENEGMFAAM</sequence>
<proteinExistence type="predicted"/>
<dbReference type="OrthoDB" id="8954335at2759"/>
<name>A0A9P8CCP3_9HELO</name>
<gene>
    <name evidence="1" type="ORF">BJ878DRAFT_518677</name>
</gene>
<dbReference type="AlphaFoldDB" id="A0A9P8CCP3"/>